<comment type="caution">
    <text evidence="2">The sequence shown here is derived from an EMBL/GenBank/DDBJ whole genome shotgun (WGS) entry which is preliminary data.</text>
</comment>
<feature type="transmembrane region" description="Helical" evidence="1">
    <location>
        <begin position="141"/>
        <end position="159"/>
    </location>
</feature>
<evidence type="ECO:0000313" key="2">
    <source>
        <dbReference type="EMBL" id="MDR7333277.1"/>
    </source>
</evidence>
<feature type="transmembrane region" description="Helical" evidence="1">
    <location>
        <begin position="283"/>
        <end position="304"/>
    </location>
</feature>
<evidence type="ECO:0008006" key="4">
    <source>
        <dbReference type="Google" id="ProtNLM"/>
    </source>
</evidence>
<dbReference type="EMBL" id="JAVDXV010000004">
    <property type="protein sequence ID" value="MDR7333277.1"/>
    <property type="molecule type" value="Genomic_DNA"/>
</dbReference>
<reference evidence="2 3" key="1">
    <citation type="submission" date="2023-07" db="EMBL/GenBank/DDBJ databases">
        <title>Sorghum-associated microbial communities from plants grown in Nebraska, USA.</title>
        <authorList>
            <person name="Schachtman D."/>
        </authorList>
    </citation>
    <scope>NUCLEOTIDE SEQUENCE [LARGE SCALE GENOMIC DNA]</scope>
    <source>
        <strain evidence="2 3">BE316</strain>
    </source>
</reference>
<feature type="transmembrane region" description="Helical" evidence="1">
    <location>
        <begin position="50"/>
        <end position="72"/>
    </location>
</feature>
<dbReference type="Proteomes" id="UP001180825">
    <property type="component" value="Unassembled WGS sequence"/>
</dbReference>
<evidence type="ECO:0000313" key="3">
    <source>
        <dbReference type="Proteomes" id="UP001180825"/>
    </source>
</evidence>
<feature type="transmembrane region" description="Helical" evidence="1">
    <location>
        <begin position="316"/>
        <end position="339"/>
    </location>
</feature>
<proteinExistence type="predicted"/>
<sequence length="485" mass="52709">MSAAARHSQVLLAFWRQRDLNAPWGRRFVAALVVLVCAAGLIWLPERASWMLVAGMALLVVLGFWLAVCGNLQEQNHPSAARTVPGHLRTLRHAALAGWALCTALSTLLLWAIFPPNAPWQVLLLSCGFIAVFLLWSSRMVWLWLALTLLSPLTGLWAAPLAPLGRALAAAWQAQTGTMLLLGLLVEAVLVVAAFGDGGARHQARYARQTLMRNAMRMQLEGKQMANPAIWGRAFEWLTRPYSIAFDAWQQRLLARADNGDVRHVMARAAIVLHGPQHWLYQLMAVGSIATLVMSIFGIVFATTPADMSVIFRNGAFGMGVAIASMGYNPAFALPGVLFQSRREQALLCLLPGMPRGAALNHAVARLQLRDAFVGWLITSLILLALGLLADSPWLLCLPLAVLPISAINLTRQPARLRAPTAFSAVVPVFAFFLLAGLLYLLARYQDVPLWLLAVSTVAASAALFAWRWRALGTAPAALPAGRLA</sequence>
<dbReference type="RefSeq" id="WP_310328754.1">
    <property type="nucleotide sequence ID" value="NZ_JAVDXV010000004.1"/>
</dbReference>
<gene>
    <name evidence="2" type="ORF">J2X21_002411</name>
</gene>
<keyword evidence="1" id="KW-0812">Transmembrane</keyword>
<evidence type="ECO:0000256" key="1">
    <source>
        <dbReference type="SAM" id="Phobius"/>
    </source>
</evidence>
<feature type="transmembrane region" description="Helical" evidence="1">
    <location>
        <begin position="369"/>
        <end position="387"/>
    </location>
</feature>
<accession>A0ABU2A7V7</accession>
<keyword evidence="1" id="KW-1133">Transmembrane helix</keyword>
<feature type="transmembrane region" description="Helical" evidence="1">
    <location>
        <begin position="179"/>
        <end position="200"/>
    </location>
</feature>
<keyword evidence="3" id="KW-1185">Reference proteome</keyword>
<name>A0ABU2A7V7_9BURK</name>
<feature type="transmembrane region" description="Helical" evidence="1">
    <location>
        <begin position="448"/>
        <end position="467"/>
    </location>
</feature>
<feature type="transmembrane region" description="Helical" evidence="1">
    <location>
        <begin position="120"/>
        <end position="136"/>
    </location>
</feature>
<keyword evidence="1" id="KW-0472">Membrane</keyword>
<protein>
    <recommendedName>
        <fullName evidence="4">ABC transporter permease</fullName>
    </recommendedName>
</protein>
<feature type="transmembrane region" description="Helical" evidence="1">
    <location>
        <begin position="93"/>
        <end position="114"/>
    </location>
</feature>
<organism evidence="2 3">
    <name type="scientific">Roseateles asaccharophilus</name>
    <dbReference type="NCBI Taxonomy" id="582607"/>
    <lineage>
        <taxon>Bacteria</taxon>
        <taxon>Pseudomonadati</taxon>
        <taxon>Pseudomonadota</taxon>
        <taxon>Betaproteobacteria</taxon>
        <taxon>Burkholderiales</taxon>
        <taxon>Sphaerotilaceae</taxon>
        <taxon>Roseateles</taxon>
    </lineage>
</organism>
<feature type="transmembrane region" description="Helical" evidence="1">
    <location>
        <begin position="422"/>
        <end position="442"/>
    </location>
</feature>
<feature type="transmembrane region" description="Helical" evidence="1">
    <location>
        <begin position="24"/>
        <end position="44"/>
    </location>
</feature>